<feature type="transmembrane region" description="Helical" evidence="1">
    <location>
        <begin position="109"/>
        <end position="131"/>
    </location>
</feature>
<feature type="transmembrane region" description="Helical" evidence="1">
    <location>
        <begin position="20"/>
        <end position="41"/>
    </location>
</feature>
<keyword evidence="1" id="KW-1133">Transmembrane helix</keyword>
<reference evidence="2" key="1">
    <citation type="journal article" date="2020" name="Stud. Mycol.">
        <title>101 Dothideomycetes genomes: a test case for predicting lifestyles and emergence of pathogens.</title>
        <authorList>
            <person name="Haridas S."/>
            <person name="Albert R."/>
            <person name="Binder M."/>
            <person name="Bloem J."/>
            <person name="Labutti K."/>
            <person name="Salamov A."/>
            <person name="Andreopoulos B."/>
            <person name="Baker S."/>
            <person name="Barry K."/>
            <person name="Bills G."/>
            <person name="Bluhm B."/>
            <person name="Cannon C."/>
            <person name="Castanera R."/>
            <person name="Culley D."/>
            <person name="Daum C."/>
            <person name="Ezra D."/>
            <person name="Gonzalez J."/>
            <person name="Henrissat B."/>
            <person name="Kuo A."/>
            <person name="Liang C."/>
            <person name="Lipzen A."/>
            <person name="Lutzoni F."/>
            <person name="Magnuson J."/>
            <person name="Mondo S."/>
            <person name="Nolan M."/>
            <person name="Ohm R."/>
            <person name="Pangilinan J."/>
            <person name="Park H.-J."/>
            <person name="Ramirez L."/>
            <person name="Alfaro M."/>
            <person name="Sun H."/>
            <person name="Tritt A."/>
            <person name="Yoshinaga Y."/>
            <person name="Zwiers L.-H."/>
            <person name="Turgeon B."/>
            <person name="Goodwin S."/>
            <person name="Spatafora J."/>
            <person name="Crous P."/>
            <person name="Grigoriev I."/>
        </authorList>
    </citation>
    <scope>NUCLEOTIDE SEQUENCE</scope>
    <source>
        <strain evidence="2">CBS 116435</strain>
    </source>
</reference>
<dbReference type="AlphaFoldDB" id="A0A9P4Q2P0"/>
<dbReference type="EMBL" id="MU003848">
    <property type="protein sequence ID" value="KAF2717266.1"/>
    <property type="molecule type" value="Genomic_DNA"/>
</dbReference>
<feature type="transmembrane region" description="Helical" evidence="1">
    <location>
        <begin position="388"/>
        <end position="407"/>
    </location>
</feature>
<evidence type="ECO:0000313" key="3">
    <source>
        <dbReference type="Proteomes" id="UP000799441"/>
    </source>
</evidence>
<dbReference type="OrthoDB" id="3363151at2759"/>
<organism evidence="2 3">
    <name type="scientific">Polychaeton citri CBS 116435</name>
    <dbReference type="NCBI Taxonomy" id="1314669"/>
    <lineage>
        <taxon>Eukaryota</taxon>
        <taxon>Fungi</taxon>
        <taxon>Dikarya</taxon>
        <taxon>Ascomycota</taxon>
        <taxon>Pezizomycotina</taxon>
        <taxon>Dothideomycetes</taxon>
        <taxon>Dothideomycetidae</taxon>
        <taxon>Capnodiales</taxon>
        <taxon>Capnodiaceae</taxon>
        <taxon>Polychaeton</taxon>
    </lineage>
</organism>
<evidence type="ECO:0000313" key="2">
    <source>
        <dbReference type="EMBL" id="KAF2717266.1"/>
    </source>
</evidence>
<feature type="transmembrane region" description="Helical" evidence="1">
    <location>
        <begin position="261"/>
        <end position="283"/>
    </location>
</feature>
<evidence type="ECO:0000256" key="1">
    <source>
        <dbReference type="SAM" id="Phobius"/>
    </source>
</evidence>
<protein>
    <submittedName>
        <fullName evidence="2">Uncharacterized protein</fullName>
    </submittedName>
</protein>
<dbReference type="Proteomes" id="UP000799441">
    <property type="component" value="Unassembled WGS sequence"/>
</dbReference>
<feature type="transmembrane region" description="Helical" evidence="1">
    <location>
        <begin position="356"/>
        <end position="376"/>
    </location>
</feature>
<name>A0A9P4Q2P0_9PEZI</name>
<keyword evidence="1" id="KW-0472">Membrane</keyword>
<sequence length="428" mass="47478">MASVTPFTTGLKEAPYLTGLRGILVLESLLWIYFQTFIPALVPNNRTPTPGPSSQKAIRDIFSPLLWNGSFIASFFLVLSARSICVKFLASAGPQTLAGTLIRRTVRMVLSIAFASGIAMAILKSIGTGYIDDFKAALPNESIATPGTAENGLVALNSMFDLFWVVRDFSTQAANTFWPSGTLWSPSLIYYQGWTVYILMVLMPYTRKEWQVQGLGLFAAGSFWMNSWGWYSATALLLAAKVLDPSSRQQLTEGIKLTDNFVLPTFFPAILLTVGGLAFKYAWTAFPQYADKMLVLHPFLDISETTNPAAFAAADPYPRIDNYMLIFGILLFVESAPKVQSLLSARPLVWLGNRSFSFFVAQSIVFWTISIKLWLLLHIEQQANTASANAAAFFVGLVATAVFAELYHRIIDMPSRWVAKNTYDWLID</sequence>
<proteinExistence type="predicted"/>
<keyword evidence="1" id="KW-0812">Transmembrane</keyword>
<gene>
    <name evidence="2" type="ORF">K431DRAFT_334501</name>
</gene>
<accession>A0A9P4Q2P0</accession>
<feature type="transmembrane region" description="Helical" evidence="1">
    <location>
        <begin position="61"/>
        <end position="79"/>
    </location>
</feature>
<keyword evidence="3" id="KW-1185">Reference proteome</keyword>
<feature type="transmembrane region" description="Helical" evidence="1">
    <location>
        <begin position="188"/>
        <end position="205"/>
    </location>
</feature>
<feature type="transmembrane region" description="Helical" evidence="1">
    <location>
        <begin position="217"/>
        <end position="241"/>
    </location>
</feature>
<comment type="caution">
    <text evidence="2">The sequence shown here is derived from an EMBL/GenBank/DDBJ whole genome shotgun (WGS) entry which is preliminary data.</text>
</comment>